<evidence type="ECO:0000313" key="5">
    <source>
        <dbReference type="Proteomes" id="UP000306477"/>
    </source>
</evidence>
<dbReference type="STRING" id="1033734.GCA_000285535_03847"/>
<dbReference type="PANTHER" id="PTHR35561:SF1">
    <property type="entry name" value="RNA 2',3'-CYCLIC PHOSPHODIESTERASE"/>
    <property type="match status" value="1"/>
</dbReference>
<comment type="function">
    <text evidence="2">Hydrolyzes RNA 2',3'-cyclic phosphodiester to an RNA 2'-phosphomonoester.</text>
</comment>
<dbReference type="EC" id="3.1.4.58" evidence="2"/>
<protein>
    <recommendedName>
        <fullName evidence="2">RNA 2',3'-cyclic phosphodiesterase</fullName>
        <shortName evidence="2">RNA 2',3'-CPDase</shortName>
        <ecNumber evidence="2">3.1.4.58</ecNumber>
    </recommendedName>
</protein>
<evidence type="ECO:0000313" key="4">
    <source>
        <dbReference type="EMBL" id="THE14808.1"/>
    </source>
</evidence>
<comment type="catalytic activity">
    <reaction evidence="2">
        <text>a 3'-end 2',3'-cyclophospho-ribonucleotide-RNA + H2O = a 3'-end 2'-phospho-ribonucleotide-RNA + H(+)</text>
        <dbReference type="Rhea" id="RHEA:11828"/>
        <dbReference type="Rhea" id="RHEA-COMP:10464"/>
        <dbReference type="Rhea" id="RHEA-COMP:17353"/>
        <dbReference type="ChEBI" id="CHEBI:15377"/>
        <dbReference type="ChEBI" id="CHEBI:15378"/>
        <dbReference type="ChEBI" id="CHEBI:83064"/>
        <dbReference type="ChEBI" id="CHEBI:173113"/>
        <dbReference type="EC" id="3.1.4.58"/>
    </reaction>
</comment>
<dbReference type="EMBL" id="SLUB01000003">
    <property type="protein sequence ID" value="THE14808.1"/>
    <property type="molecule type" value="Genomic_DNA"/>
</dbReference>
<dbReference type="HAMAP" id="MF_01940">
    <property type="entry name" value="RNA_CPDase"/>
    <property type="match status" value="1"/>
</dbReference>
<keyword evidence="5" id="KW-1185">Reference proteome</keyword>
<dbReference type="InterPro" id="IPR014051">
    <property type="entry name" value="Phosphoesterase_HXTX"/>
</dbReference>
<feature type="domain" description="Phosphoesterase HXTX" evidence="3">
    <location>
        <begin position="102"/>
        <end position="180"/>
    </location>
</feature>
<dbReference type="GO" id="GO:0004113">
    <property type="term" value="F:2',3'-cyclic-nucleotide 3'-phosphodiesterase activity"/>
    <property type="evidence" value="ECO:0007669"/>
    <property type="project" value="InterPro"/>
</dbReference>
<dbReference type="PANTHER" id="PTHR35561">
    <property type="entry name" value="RNA 2',3'-CYCLIC PHOSPHODIESTERASE"/>
    <property type="match status" value="1"/>
</dbReference>
<feature type="short sequence motif" description="HXTX 2" evidence="2">
    <location>
        <begin position="131"/>
        <end position="134"/>
    </location>
</feature>
<dbReference type="RefSeq" id="WP_136378159.1">
    <property type="nucleotide sequence ID" value="NZ_SLUB01000003.1"/>
</dbReference>
<dbReference type="GO" id="GO:0008664">
    <property type="term" value="F:RNA 2',3'-cyclic 3'-phosphodiesterase activity"/>
    <property type="evidence" value="ECO:0007669"/>
    <property type="project" value="UniProtKB-EC"/>
</dbReference>
<dbReference type="InterPro" id="IPR004175">
    <property type="entry name" value="RNA_CPDase"/>
</dbReference>
<dbReference type="Pfam" id="PF02834">
    <property type="entry name" value="LigT_PEase"/>
    <property type="match status" value="2"/>
</dbReference>
<dbReference type="InterPro" id="IPR009097">
    <property type="entry name" value="Cyclic_Pdiesterase"/>
</dbReference>
<dbReference type="OrthoDB" id="9789350at2"/>
<sequence>MEHQTHYFLALALPAETKELLSKWREMLEPRLMFKSWVHPEDLHITLAFLGGQASFKQLTDIKKKMPEIAKQHERFTLQINGLGTFGKTDSPRILWAGVEESESLRTLQKDVYIACTDLGFSLDKRRFTPHITMARRWKSESPFLPTQLQDIVQPKDDKSIFKAEHFVLYQTHLNRSPKYQPLSIFSLK</sequence>
<accession>A0A4S3PYB9</accession>
<comment type="caution">
    <text evidence="4">The sequence shown here is derived from an EMBL/GenBank/DDBJ whole genome shotgun (WGS) entry which is preliminary data.</text>
</comment>
<feature type="active site" description="Proton acceptor" evidence="2">
    <location>
        <position position="131"/>
    </location>
</feature>
<evidence type="ECO:0000259" key="3">
    <source>
        <dbReference type="Pfam" id="PF02834"/>
    </source>
</evidence>
<reference evidence="4 5" key="1">
    <citation type="journal article" date="2019" name="Indoor Air">
        <title>Impacts of indoor surface finishes on bacterial viability.</title>
        <authorList>
            <person name="Hu J."/>
            <person name="Maamar S.B."/>
            <person name="Glawe A.J."/>
            <person name="Gottel N."/>
            <person name="Gilbert J.A."/>
            <person name="Hartmann E.M."/>
        </authorList>
    </citation>
    <scope>NUCLEOTIDE SEQUENCE [LARGE SCALE GENOMIC DNA]</scope>
    <source>
        <strain evidence="4 5">AF060A6</strain>
    </source>
</reference>
<dbReference type="Gene3D" id="3.90.1140.10">
    <property type="entry name" value="Cyclic phosphodiesterase"/>
    <property type="match status" value="1"/>
</dbReference>
<evidence type="ECO:0000256" key="1">
    <source>
        <dbReference type="ARBA" id="ARBA00022801"/>
    </source>
</evidence>
<name>A0A4S3PYB9_9BACI</name>
<dbReference type="NCBIfam" id="TIGR02258">
    <property type="entry name" value="2_5_ligase"/>
    <property type="match status" value="1"/>
</dbReference>
<feature type="domain" description="Phosphoesterase HXTX" evidence="3">
    <location>
        <begin position="12"/>
        <end position="96"/>
    </location>
</feature>
<keyword evidence="1 2" id="KW-0378">Hydrolase</keyword>
<proteinExistence type="inferred from homology"/>
<feature type="short sequence motif" description="HXTX 1" evidence="2">
    <location>
        <begin position="44"/>
        <end position="47"/>
    </location>
</feature>
<dbReference type="AlphaFoldDB" id="A0A4S3PYB9"/>
<dbReference type="Proteomes" id="UP000306477">
    <property type="component" value="Unassembled WGS sequence"/>
</dbReference>
<gene>
    <name evidence="4" type="primary">thpR</name>
    <name evidence="4" type="ORF">E1I69_03045</name>
</gene>
<evidence type="ECO:0000256" key="2">
    <source>
        <dbReference type="HAMAP-Rule" id="MF_01940"/>
    </source>
</evidence>
<organism evidence="4 5">
    <name type="scientific">Bacillus timonensis</name>
    <dbReference type="NCBI Taxonomy" id="1033734"/>
    <lineage>
        <taxon>Bacteria</taxon>
        <taxon>Bacillati</taxon>
        <taxon>Bacillota</taxon>
        <taxon>Bacilli</taxon>
        <taxon>Bacillales</taxon>
        <taxon>Bacillaceae</taxon>
        <taxon>Bacillus</taxon>
    </lineage>
</organism>
<feature type="active site" description="Proton donor" evidence="2">
    <location>
        <position position="44"/>
    </location>
</feature>
<dbReference type="SUPFAM" id="SSF55144">
    <property type="entry name" value="LigT-like"/>
    <property type="match status" value="1"/>
</dbReference>
<comment type="similarity">
    <text evidence="2">Belongs to the 2H phosphoesterase superfamily. ThpR family.</text>
</comment>